<feature type="domain" description="Protein kinase" evidence="9">
    <location>
        <begin position="46"/>
        <end position="316"/>
    </location>
</feature>
<evidence type="ECO:0000256" key="3">
    <source>
        <dbReference type="ARBA" id="ARBA00022679"/>
    </source>
</evidence>
<reference evidence="10" key="1">
    <citation type="submission" date="2006-10" db="EMBL/GenBank/DDBJ databases">
        <authorList>
            <person name="Amadeo P."/>
            <person name="Zhao Q."/>
            <person name="Wortman J."/>
            <person name="Fraser-Liggett C."/>
            <person name="Carlton J."/>
        </authorList>
    </citation>
    <scope>NUCLEOTIDE SEQUENCE</scope>
    <source>
        <strain evidence="10">G3</strain>
    </source>
</reference>
<dbReference type="Pfam" id="PF00069">
    <property type="entry name" value="Pkinase"/>
    <property type="match status" value="1"/>
</dbReference>
<evidence type="ECO:0000256" key="5">
    <source>
        <dbReference type="ARBA" id="ARBA00022777"/>
    </source>
</evidence>
<keyword evidence="11" id="KW-1185">Reference proteome</keyword>
<evidence type="ECO:0000313" key="11">
    <source>
        <dbReference type="Proteomes" id="UP000001542"/>
    </source>
</evidence>
<dbReference type="GO" id="GO:0005634">
    <property type="term" value="C:nucleus"/>
    <property type="evidence" value="ECO:0000318"/>
    <property type="project" value="GO_Central"/>
</dbReference>
<dbReference type="GO" id="GO:0005524">
    <property type="term" value="F:ATP binding"/>
    <property type="evidence" value="ECO:0007669"/>
    <property type="project" value="UniProtKB-KW"/>
</dbReference>
<organism evidence="10 11">
    <name type="scientific">Trichomonas vaginalis (strain ATCC PRA-98 / G3)</name>
    <dbReference type="NCBI Taxonomy" id="412133"/>
    <lineage>
        <taxon>Eukaryota</taxon>
        <taxon>Metamonada</taxon>
        <taxon>Parabasalia</taxon>
        <taxon>Trichomonadida</taxon>
        <taxon>Trichomonadidae</taxon>
        <taxon>Trichomonas</taxon>
    </lineage>
</organism>
<dbReference type="GO" id="GO:0051726">
    <property type="term" value="P:regulation of cell cycle"/>
    <property type="evidence" value="ECO:0000318"/>
    <property type="project" value="GO_Central"/>
</dbReference>
<accession>A2E4A8</accession>
<keyword evidence="4" id="KW-0547">Nucleotide-binding</keyword>
<dbReference type="GO" id="GO:0004674">
    <property type="term" value="F:protein serine/threonine kinase activity"/>
    <property type="evidence" value="ECO:0000318"/>
    <property type="project" value="GO_Central"/>
</dbReference>
<comment type="catalytic activity">
    <reaction evidence="7">
        <text>L-threonyl-[protein] + ATP = O-phospho-L-threonyl-[protein] + ADP + H(+)</text>
        <dbReference type="Rhea" id="RHEA:46608"/>
        <dbReference type="Rhea" id="RHEA-COMP:11060"/>
        <dbReference type="Rhea" id="RHEA-COMP:11605"/>
        <dbReference type="ChEBI" id="CHEBI:15378"/>
        <dbReference type="ChEBI" id="CHEBI:30013"/>
        <dbReference type="ChEBI" id="CHEBI:30616"/>
        <dbReference type="ChEBI" id="CHEBI:61977"/>
        <dbReference type="ChEBI" id="CHEBI:456216"/>
        <dbReference type="EC" id="2.7.11.1"/>
    </reaction>
</comment>
<dbReference type="GO" id="GO:0006974">
    <property type="term" value="P:DNA damage response"/>
    <property type="evidence" value="ECO:0000318"/>
    <property type="project" value="GO_Central"/>
</dbReference>
<dbReference type="KEGG" id="tva:4770520"/>
<evidence type="ECO:0000256" key="1">
    <source>
        <dbReference type="ARBA" id="ARBA00012513"/>
    </source>
</evidence>
<evidence type="ECO:0000256" key="7">
    <source>
        <dbReference type="ARBA" id="ARBA00047899"/>
    </source>
</evidence>
<keyword evidence="3" id="KW-0808">Transferase</keyword>
<proteinExistence type="predicted"/>
<dbReference type="SMR" id="A2E4A8"/>
<evidence type="ECO:0000259" key="9">
    <source>
        <dbReference type="PROSITE" id="PS50011"/>
    </source>
</evidence>
<sequence length="320" mass="37075">MFFLFSQCFIGNFLKQPACVSAGTLYDNSYFNFTTYPYRFTKWEFKDSNNYIGKGFFSIVRKRETLNGTTVAVKKFKIFDRKSLIREMQTLRALNDTPNVVHILGLTGNYEHPSVVYSYHQSKNEDYLNMSLPNFKWFLKHTLTILKDIHARGVIHNDMNIGNILFDLENKSLTLIDFGLAAFYRPEKHYKLKGGMFRIQPPEFLVDRNHWDCGVDIWSLGITCLDLVLGIKGNYLPKDDRDSREFMNRYFGKQLAPYLKSKGIKIEPGDSDLFELAMPGTEQLITKDVMDLIGKMLTIDPKKRITARDALKHPLFNGVD</sequence>
<dbReference type="InParanoid" id="A2E4A8"/>
<dbReference type="GO" id="GO:0005829">
    <property type="term" value="C:cytosol"/>
    <property type="evidence" value="ECO:0000318"/>
    <property type="project" value="GO_Central"/>
</dbReference>
<dbReference type="Gene3D" id="1.10.510.10">
    <property type="entry name" value="Transferase(Phosphotransferase) domain 1"/>
    <property type="match status" value="1"/>
</dbReference>
<evidence type="ECO:0000256" key="6">
    <source>
        <dbReference type="ARBA" id="ARBA00022840"/>
    </source>
</evidence>
<dbReference type="EMBL" id="DS113300">
    <property type="protein sequence ID" value="EAY12554.1"/>
    <property type="molecule type" value="Genomic_DNA"/>
</dbReference>
<evidence type="ECO:0000313" key="10">
    <source>
        <dbReference type="EMBL" id="EAY12554.1"/>
    </source>
</evidence>
<dbReference type="SUPFAM" id="SSF56112">
    <property type="entry name" value="Protein kinase-like (PK-like)"/>
    <property type="match status" value="1"/>
</dbReference>
<dbReference type="AlphaFoldDB" id="A2E4A8"/>
<keyword evidence="6" id="KW-0067">ATP-binding</keyword>
<keyword evidence="2" id="KW-0723">Serine/threonine-protein kinase</keyword>
<dbReference type="VEuPathDB" id="TrichDB:TVAG_139340"/>
<dbReference type="InterPro" id="IPR011009">
    <property type="entry name" value="Kinase-like_dom_sf"/>
</dbReference>
<dbReference type="OrthoDB" id="4062651at2759"/>
<evidence type="ECO:0000256" key="8">
    <source>
        <dbReference type="ARBA" id="ARBA00048679"/>
    </source>
</evidence>
<dbReference type="InterPro" id="IPR000719">
    <property type="entry name" value="Prot_kinase_dom"/>
</dbReference>
<dbReference type="PROSITE" id="PS50011">
    <property type="entry name" value="PROTEIN_KINASE_DOM"/>
    <property type="match status" value="1"/>
</dbReference>
<gene>
    <name evidence="10" type="ORF">TVAG_139340</name>
</gene>
<evidence type="ECO:0000256" key="2">
    <source>
        <dbReference type="ARBA" id="ARBA00022527"/>
    </source>
</evidence>
<dbReference type="VEuPathDB" id="TrichDB:TVAGG3_0252330"/>
<dbReference type="eggNOG" id="KOG0668">
    <property type="taxonomic scope" value="Eukaryota"/>
</dbReference>
<dbReference type="GO" id="GO:0005956">
    <property type="term" value="C:protein kinase CK2 complex"/>
    <property type="evidence" value="ECO:0000318"/>
    <property type="project" value="GO_Central"/>
</dbReference>
<dbReference type="STRING" id="5722.A2E4A8"/>
<keyword evidence="5 10" id="KW-0418">Kinase</keyword>
<dbReference type="PANTHER" id="PTHR24054">
    <property type="entry name" value="CASEIN KINASE II SUBUNIT ALPHA"/>
    <property type="match status" value="1"/>
</dbReference>
<dbReference type="RefSeq" id="XP_001324777.1">
    <property type="nucleotide sequence ID" value="XM_001324742.1"/>
</dbReference>
<dbReference type="EC" id="2.7.11.1" evidence="1"/>
<dbReference type="Gene3D" id="3.30.200.20">
    <property type="entry name" value="Phosphorylase Kinase, domain 1"/>
    <property type="match status" value="1"/>
</dbReference>
<reference evidence="10" key="2">
    <citation type="journal article" date="2007" name="Science">
        <title>Draft genome sequence of the sexually transmitted pathogen Trichomonas vaginalis.</title>
        <authorList>
            <person name="Carlton J.M."/>
            <person name="Hirt R.P."/>
            <person name="Silva J.C."/>
            <person name="Delcher A.L."/>
            <person name="Schatz M."/>
            <person name="Zhao Q."/>
            <person name="Wortman J.R."/>
            <person name="Bidwell S.L."/>
            <person name="Alsmark U.C.M."/>
            <person name="Besteiro S."/>
            <person name="Sicheritz-Ponten T."/>
            <person name="Noel C.J."/>
            <person name="Dacks J.B."/>
            <person name="Foster P.G."/>
            <person name="Simillion C."/>
            <person name="Van de Peer Y."/>
            <person name="Miranda-Saavedra D."/>
            <person name="Barton G.J."/>
            <person name="Westrop G.D."/>
            <person name="Mueller S."/>
            <person name="Dessi D."/>
            <person name="Fiori P.L."/>
            <person name="Ren Q."/>
            <person name="Paulsen I."/>
            <person name="Zhang H."/>
            <person name="Bastida-Corcuera F.D."/>
            <person name="Simoes-Barbosa A."/>
            <person name="Brown M.T."/>
            <person name="Hayes R.D."/>
            <person name="Mukherjee M."/>
            <person name="Okumura C.Y."/>
            <person name="Schneider R."/>
            <person name="Smith A.J."/>
            <person name="Vanacova S."/>
            <person name="Villalvazo M."/>
            <person name="Haas B.J."/>
            <person name="Pertea M."/>
            <person name="Feldblyum T.V."/>
            <person name="Utterback T.R."/>
            <person name="Shu C.L."/>
            <person name="Osoegawa K."/>
            <person name="de Jong P.J."/>
            <person name="Hrdy I."/>
            <person name="Horvathova L."/>
            <person name="Zubacova Z."/>
            <person name="Dolezal P."/>
            <person name="Malik S.B."/>
            <person name="Logsdon J.M. Jr."/>
            <person name="Henze K."/>
            <person name="Gupta A."/>
            <person name="Wang C.C."/>
            <person name="Dunne R.L."/>
            <person name="Upcroft J.A."/>
            <person name="Upcroft P."/>
            <person name="White O."/>
            <person name="Salzberg S.L."/>
            <person name="Tang P."/>
            <person name="Chiu C.-H."/>
            <person name="Lee Y.-S."/>
            <person name="Embley T.M."/>
            <person name="Coombs G.H."/>
            <person name="Mottram J.C."/>
            <person name="Tachezy J."/>
            <person name="Fraser-Liggett C.M."/>
            <person name="Johnson P.J."/>
        </authorList>
    </citation>
    <scope>NUCLEOTIDE SEQUENCE [LARGE SCALE GENOMIC DNA]</scope>
    <source>
        <strain evidence="10">G3</strain>
    </source>
</reference>
<dbReference type="InterPro" id="IPR045216">
    <property type="entry name" value="CK2_alpha"/>
</dbReference>
<name>A2E4A8_TRIV3</name>
<dbReference type="PANTHER" id="PTHR24054:SF0">
    <property type="entry name" value="CASEIN KINASE II SUBUNIT ALPHA"/>
    <property type="match status" value="1"/>
</dbReference>
<protein>
    <recommendedName>
        <fullName evidence="1">non-specific serine/threonine protein kinase</fullName>
        <ecNumber evidence="1">2.7.11.1</ecNumber>
    </recommendedName>
</protein>
<dbReference type="Proteomes" id="UP000001542">
    <property type="component" value="Unassembled WGS sequence"/>
</dbReference>
<evidence type="ECO:0000256" key="4">
    <source>
        <dbReference type="ARBA" id="ARBA00022741"/>
    </source>
</evidence>
<comment type="catalytic activity">
    <reaction evidence="8">
        <text>L-seryl-[protein] + ATP = O-phospho-L-seryl-[protein] + ADP + H(+)</text>
        <dbReference type="Rhea" id="RHEA:17989"/>
        <dbReference type="Rhea" id="RHEA-COMP:9863"/>
        <dbReference type="Rhea" id="RHEA-COMP:11604"/>
        <dbReference type="ChEBI" id="CHEBI:15378"/>
        <dbReference type="ChEBI" id="CHEBI:29999"/>
        <dbReference type="ChEBI" id="CHEBI:30616"/>
        <dbReference type="ChEBI" id="CHEBI:83421"/>
        <dbReference type="ChEBI" id="CHEBI:456216"/>
        <dbReference type="EC" id="2.7.11.1"/>
    </reaction>
</comment>